<dbReference type="CDD" id="cd00590">
    <property type="entry name" value="RRM_SF"/>
    <property type="match status" value="1"/>
</dbReference>
<evidence type="ECO:0000313" key="7">
    <source>
        <dbReference type="Proteomes" id="UP000324800"/>
    </source>
</evidence>
<name>A0A5J4WL99_9EUKA</name>
<accession>A0A5J4WL99</accession>
<feature type="region of interest" description="Disordered" evidence="4">
    <location>
        <begin position="98"/>
        <end position="119"/>
    </location>
</feature>
<dbReference type="PANTHER" id="PTHR13952">
    <property type="entry name" value="U1 SMALL NUCLEAR RIBONUCLEOPROTEIN 70 KD"/>
    <property type="match status" value="1"/>
</dbReference>
<dbReference type="GO" id="GO:0003729">
    <property type="term" value="F:mRNA binding"/>
    <property type="evidence" value="ECO:0007669"/>
    <property type="project" value="TreeGrafter"/>
</dbReference>
<dbReference type="Proteomes" id="UP000324800">
    <property type="component" value="Unassembled WGS sequence"/>
</dbReference>
<dbReference type="EMBL" id="SNRW01001630">
    <property type="protein sequence ID" value="KAA6395641.1"/>
    <property type="molecule type" value="Genomic_DNA"/>
</dbReference>
<gene>
    <name evidence="6" type="ORF">EZS28_008832</name>
</gene>
<dbReference type="OrthoDB" id="439808at2759"/>
<evidence type="ECO:0000256" key="4">
    <source>
        <dbReference type="SAM" id="MobiDB-lite"/>
    </source>
</evidence>
<dbReference type="SUPFAM" id="SSF54928">
    <property type="entry name" value="RNA-binding domain, RBD"/>
    <property type="match status" value="2"/>
</dbReference>
<dbReference type="Gene3D" id="3.30.70.330">
    <property type="match status" value="2"/>
</dbReference>
<protein>
    <recommendedName>
        <fullName evidence="5">RRM domain-containing protein</fullName>
    </recommendedName>
</protein>
<dbReference type="Pfam" id="PF00076">
    <property type="entry name" value="RRM_1"/>
    <property type="match status" value="2"/>
</dbReference>
<proteinExistence type="predicted"/>
<comment type="subcellular location">
    <subcellularLocation>
        <location evidence="1">Nucleus</location>
    </subcellularLocation>
</comment>
<comment type="caution">
    <text evidence="6">The sequence shown here is derived from an EMBL/GenBank/DDBJ whole genome shotgun (WGS) entry which is preliminary data.</text>
</comment>
<evidence type="ECO:0000313" key="6">
    <source>
        <dbReference type="EMBL" id="KAA6395641.1"/>
    </source>
</evidence>
<keyword evidence="3" id="KW-0694">RNA-binding</keyword>
<feature type="compositionally biased region" description="Polar residues" evidence="4">
    <location>
        <begin position="98"/>
        <end position="107"/>
    </location>
</feature>
<dbReference type="GO" id="GO:0017069">
    <property type="term" value="F:snRNA binding"/>
    <property type="evidence" value="ECO:0007669"/>
    <property type="project" value="TreeGrafter"/>
</dbReference>
<evidence type="ECO:0000256" key="1">
    <source>
        <dbReference type="ARBA" id="ARBA00004123"/>
    </source>
</evidence>
<dbReference type="InterPro" id="IPR012677">
    <property type="entry name" value="Nucleotide-bd_a/b_plait_sf"/>
</dbReference>
<dbReference type="InterPro" id="IPR000504">
    <property type="entry name" value="RRM_dom"/>
</dbReference>
<evidence type="ECO:0000256" key="2">
    <source>
        <dbReference type="ARBA" id="ARBA00023242"/>
    </source>
</evidence>
<feature type="compositionally biased region" description="Basic residues" evidence="4">
    <location>
        <begin position="222"/>
        <end position="231"/>
    </location>
</feature>
<dbReference type="GO" id="GO:0071011">
    <property type="term" value="C:precatalytic spliceosome"/>
    <property type="evidence" value="ECO:0007669"/>
    <property type="project" value="TreeGrafter"/>
</dbReference>
<dbReference type="GO" id="GO:0000398">
    <property type="term" value="P:mRNA splicing, via spliceosome"/>
    <property type="evidence" value="ECO:0007669"/>
    <property type="project" value="TreeGrafter"/>
</dbReference>
<evidence type="ECO:0000259" key="5">
    <source>
        <dbReference type="PROSITE" id="PS50102"/>
    </source>
</evidence>
<dbReference type="AlphaFoldDB" id="A0A5J4WL99"/>
<dbReference type="InterPro" id="IPR035979">
    <property type="entry name" value="RBD_domain_sf"/>
</dbReference>
<sequence length="255" mass="29117">MAYYGLQVSWKGSGVDEYKLKWFFNPFGALDIIMENSRYGSSQNSAFIKFPTQQIAESAQRQTNGSSLQGCIIQTTVQRRAALITPSFQPYQSEARLQQYSHQSQEQLPPPNPPKNVDRKTLVVNNLNPITSEASLRKVFNEYHCTTISIPKNQQRGAQIHGFVSFSRDSDASTAMEQINGRVIDRHKVEISYKPLRSSSASQLRPLSDFKSYTYPPQSQIKGRRKQKKARRISENITISRRKEANRRNTKVNRG</sequence>
<dbReference type="SMART" id="SM00360">
    <property type="entry name" value="RRM"/>
    <property type="match status" value="2"/>
</dbReference>
<keyword evidence="2" id="KW-0539">Nucleus</keyword>
<evidence type="ECO:0000256" key="3">
    <source>
        <dbReference type="PROSITE-ProRule" id="PRU00176"/>
    </source>
</evidence>
<reference evidence="6 7" key="1">
    <citation type="submission" date="2019-03" db="EMBL/GenBank/DDBJ databases">
        <title>Single cell metagenomics reveals metabolic interactions within the superorganism composed of flagellate Streblomastix strix and complex community of Bacteroidetes bacteria on its surface.</title>
        <authorList>
            <person name="Treitli S.C."/>
            <person name="Kolisko M."/>
            <person name="Husnik F."/>
            <person name="Keeling P."/>
            <person name="Hampl V."/>
        </authorList>
    </citation>
    <scope>NUCLEOTIDE SEQUENCE [LARGE SCALE GENOMIC DNA]</scope>
    <source>
        <strain evidence="6">ST1C</strain>
    </source>
</reference>
<dbReference type="InterPro" id="IPR051183">
    <property type="entry name" value="U1_U11-U12_snRNP_70-35kDa"/>
</dbReference>
<dbReference type="PROSITE" id="PS50102">
    <property type="entry name" value="RRM"/>
    <property type="match status" value="1"/>
</dbReference>
<organism evidence="6 7">
    <name type="scientific">Streblomastix strix</name>
    <dbReference type="NCBI Taxonomy" id="222440"/>
    <lineage>
        <taxon>Eukaryota</taxon>
        <taxon>Metamonada</taxon>
        <taxon>Preaxostyla</taxon>
        <taxon>Oxymonadida</taxon>
        <taxon>Streblomastigidae</taxon>
        <taxon>Streblomastix</taxon>
    </lineage>
</organism>
<feature type="domain" description="RRM" evidence="5">
    <location>
        <begin position="120"/>
        <end position="196"/>
    </location>
</feature>
<feature type="region of interest" description="Disordered" evidence="4">
    <location>
        <begin position="208"/>
        <end position="255"/>
    </location>
</feature>